<dbReference type="InParanoid" id="A0A316YZH8"/>
<evidence type="ECO:0000256" key="3">
    <source>
        <dbReference type="ARBA" id="ARBA00022771"/>
    </source>
</evidence>
<dbReference type="Proteomes" id="UP000245768">
    <property type="component" value="Unassembled WGS sequence"/>
</dbReference>
<keyword evidence="3 7" id="KW-0863">Zinc-finger</keyword>
<dbReference type="PANTHER" id="PTHR14003">
    <property type="entry name" value="TRANSCRIPTIONAL REPRESSOR PROTEIN YY"/>
    <property type="match status" value="1"/>
</dbReference>
<evidence type="ECO:0000256" key="7">
    <source>
        <dbReference type="PROSITE-ProRule" id="PRU00042"/>
    </source>
</evidence>
<evidence type="ECO:0000313" key="9">
    <source>
        <dbReference type="EMBL" id="PWN94184.1"/>
    </source>
</evidence>
<dbReference type="GO" id="GO:0000981">
    <property type="term" value="F:DNA-binding transcription factor activity, RNA polymerase II-specific"/>
    <property type="evidence" value="ECO:0007669"/>
    <property type="project" value="TreeGrafter"/>
</dbReference>
<feature type="domain" description="C2H2-type" evidence="8">
    <location>
        <begin position="8"/>
        <end position="37"/>
    </location>
</feature>
<dbReference type="GeneID" id="37040498"/>
<sequence>KAKGKKRYPCAYEGCEKTFSTSGHAARHHRIHTGQKPFHCTFPGCKAVFSRQDNSLQHYRTH</sequence>
<keyword evidence="5" id="KW-0805">Transcription regulation</keyword>
<proteinExistence type="predicted"/>
<dbReference type="PANTHER" id="PTHR14003:SF19">
    <property type="entry name" value="YY2 TRANSCRIPTION FACTOR"/>
    <property type="match status" value="1"/>
</dbReference>
<dbReference type="PROSITE" id="PS50157">
    <property type="entry name" value="ZINC_FINGER_C2H2_2"/>
    <property type="match status" value="2"/>
</dbReference>
<gene>
    <name evidence="9" type="ORF">FA10DRAFT_223554</name>
</gene>
<evidence type="ECO:0000256" key="4">
    <source>
        <dbReference type="ARBA" id="ARBA00022833"/>
    </source>
</evidence>
<dbReference type="Pfam" id="PF00096">
    <property type="entry name" value="zf-C2H2"/>
    <property type="match status" value="1"/>
</dbReference>
<keyword evidence="4" id="KW-0862">Zinc</keyword>
<feature type="domain" description="C2H2-type" evidence="8">
    <location>
        <begin position="38"/>
        <end position="62"/>
    </location>
</feature>
<evidence type="ECO:0000259" key="8">
    <source>
        <dbReference type="PROSITE" id="PS50157"/>
    </source>
</evidence>
<keyword evidence="6" id="KW-0804">Transcription</keyword>
<name>A0A316YZH8_9BASI</name>
<dbReference type="SMART" id="SM00355">
    <property type="entry name" value="ZnF_C2H2"/>
    <property type="match status" value="2"/>
</dbReference>
<evidence type="ECO:0000256" key="5">
    <source>
        <dbReference type="ARBA" id="ARBA00023015"/>
    </source>
</evidence>
<dbReference type="OrthoDB" id="654211at2759"/>
<keyword evidence="1" id="KW-0479">Metal-binding</keyword>
<evidence type="ECO:0000256" key="1">
    <source>
        <dbReference type="ARBA" id="ARBA00022723"/>
    </source>
</evidence>
<dbReference type="GO" id="GO:0000785">
    <property type="term" value="C:chromatin"/>
    <property type="evidence" value="ECO:0007669"/>
    <property type="project" value="TreeGrafter"/>
</dbReference>
<dbReference type="Gene3D" id="3.30.160.60">
    <property type="entry name" value="Classic Zinc Finger"/>
    <property type="match status" value="2"/>
</dbReference>
<dbReference type="InterPro" id="IPR013087">
    <property type="entry name" value="Znf_C2H2_type"/>
</dbReference>
<dbReference type="AlphaFoldDB" id="A0A316YZH8"/>
<feature type="non-terminal residue" evidence="9">
    <location>
        <position position="62"/>
    </location>
</feature>
<dbReference type="PROSITE" id="PS00028">
    <property type="entry name" value="ZINC_FINGER_C2H2_1"/>
    <property type="match status" value="2"/>
</dbReference>
<dbReference type="FunFam" id="3.30.160.60:FF:000032">
    <property type="entry name" value="Krueppel-like factor 4"/>
    <property type="match status" value="1"/>
</dbReference>
<keyword evidence="10" id="KW-1185">Reference proteome</keyword>
<dbReference type="STRING" id="215250.A0A316YZH8"/>
<dbReference type="SUPFAM" id="SSF57667">
    <property type="entry name" value="beta-beta-alpha zinc fingers"/>
    <property type="match status" value="1"/>
</dbReference>
<feature type="non-terminal residue" evidence="9">
    <location>
        <position position="1"/>
    </location>
</feature>
<dbReference type="RefSeq" id="XP_025381382.1">
    <property type="nucleotide sequence ID" value="XM_025518582.1"/>
</dbReference>
<evidence type="ECO:0000256" key="6">
    <source>
        <dbReference type="ARBA" id="ARBA00023163"/>
    </source>
</evidence>
<dbReference type="GO" id="GO:0008270">
    <property type="term" value="F:zinc ion binding"/>
    <property type="evidence" value="ECO:0007669"/>
    <property type="project" value="UniProtKB-KW"/>
</dbReference>
<accession>A0A316YZH8</accession>
<dbReference type="EMBL" id="KZ819634">
    <property type="protein sequence ID" value="PWN94184.1"/>
    <property type="molecule type" value="Genomic_DNA"/>
</dbReference>
<dbReference type="GO" id="GO:0005667">
    <property type="term" value="C:transcription regulator complex"/>
    <property type="evidence" value="ECO:0007669"/>
    <property type="project" value="TreeGrafter"/>
</dbReference>
<keyword evidence="2" id="KW-0677">Repeat</keyword>
<protein>
    <recommendedName>
        <fullName evidence="8">C2H2-type domain-containing protein</fullName>
    </recommendedName>
</protein>
<organism evidence="9 10">
    <name type="scientific">Acaromyces ingoldii</name>
    <dbReference type="NCBI Taxonomy" id="215250"/>
    <lineage>
        <taxon>Eukaryota</taxon>
        <taxon>Fungi</taxon>
        <taxon>Dikarya</taxon>
        <taxon>Basidiomycota</taxon>
        <taxon>Ustilaginomycotina</taxon>
        <taxon>Exobasidiomycetes</taxon>
        <taxon>Exobasidiales</taxon>
        <taxon>Cryptobasidiaceae</taxon>
        <taxon>Acaromyces</taxon>
    </lineage>
</organism>
<dbReference type="GO" id="GO:0031519">
    <property type="term" value="C:PcG protein complex"/>
    <property type="evidence" value="ECO:0007669"/>
    <property type="project" value="TreeGrafter"/>
</dbReference>
<evidence type="ECO:0000313" key="10">
    <source>
        <dbReference type="Proteomes" id="UP000245768"/>
    </source>
</evidence>
<dbReference type="InterPro" id="IPR036236">
    <property type="entry name" value="Znf_C2H2_sf"/>
</dbReference>
<evidence type="ECO:0000256" key="2">
    <source>
        <dbReference type="ARBA" id="ARBA00022737"/>
    </source>
</evidence>
<dbReference type="GO" id="GO:0000978">
    <property type="term" value="F:RNA polymerase II cis-regulatory region sequence-specific DNA binding"/>
    <property type="evidence" value="ECO:0007669"/>
    <property type="project" value="TreeGrafter"/>
</dbReference>
<reference evidence="9 10" key="1">
    <citation type="journal article" date="2018" name="Mol. Biol. Evol.">
        <title>Broad Genomic Sampling Reveals a Smut Pathogenic Ancestry of the Fungal Clade Ustilaginomycotina.</title>
        <authorList>
            <person name="Kijpornyongpan T."/>
            <person name="Mondo S.J."/>
            <person name="Barry K."/>
            <person name="Sandor L."/>
            <person name="Lee J."/>
            <person name="Lipzen A."/>
            <person name="Pangilinan J."/>
            <person name="LaButti K."/>
            <person name="Hainaut M."/>
            <person name="Henrissat B."/>
            <person name="Grigoriev I.V."/>
            <person name="Spatafora J.W."/>
            <person name="Aime M.C."/>
        </authorList>
    </citation>
    <scope>NUCLEOTIDE SEQUENCE [LARGE SCALE GENOMIC DNA]</scope>
    <source>
        <strain evidence="9 10">MCA 4198</strain>
    </source>
</reference>